<name>A0A517QXB3_9PLAN</name>
<dbReference type="OrthoDB" id="228638at2"/>
<dbReference type="Gene3D" id="3.40.50.1110">
    <property type="entry name" value="SGNH hydrolase"/>
    <property type="match status" value="1"/>
</dbReference>
<organism evidence="2 3">
    <name type="scientific">Stratiformator vulcanicus</name>
    <dbReference type="NCBI Taxonomy" id="2527980"/>
    <lineage>
        <taxon>Bacteria</taxon>
        <taxon>Pseudomonadati</taxon>
        <taxon>Planctomycetota</taxon>
        <taxon>Planctomycetia</taxon>
        <taxon>Planctomycetales</taxon>
        <taxon>Planctomycetaceae</taxon>
        <taxon>Stratiformator</taxon>
    </lineage>
</organism>
<proteinExistence type="predicted"/>
<dbReference type="Proteomes" id="UP000317318">
    <property type="component" value="Chromosome"/>
</dbReference>
<evidence type="ECO:0000313" key="3">
    <source>
        <dbReference type="Proteomes" id="UP000317318"/>
    </source>
</evidence>
<dbReference type="RefSeq" id="WP_145362456.1">
    <property type="nucleotide sequence ID" value="NZ_CP036268.1"/>
</dbReference>
<sequence precursor="true">MRTFFTFALLALLPLGLLRAEESEFPEPTNRGDASRMGKDIQRTMTLLATSTPEQKNTVTILLYGQSITAGKWGIYLEEHLRETYPDANLIYVRKPLSGFASHLLSKTSEFDMYPVYPDLVIFHDLGNDKDYETMIRNLRERTTAEVIIQADHLRRNQKVIDESDPAKVKDRSQQISAFRNYRFLPEVARKYGCAFDARRDLWKDYLREHNLEPGVMVADHVHPNEHGTYLMTELIKAYLVKREDVKIDPMNCGYVTTIPVTEDMRTDDGALQYQFDGNRIDVIFSKDATQACAAQIDGAQPLDIPAMRYHGRNRVKWRGTPIPPGPWPAVLKVGFEQPLIDESWTLTATQDQADPKLYLFEVRGSKTGADGSGRTDQRFVSNSGRVVIEPDDWEIKFAITDLRRLKELPSEFELNWTVMKQATNDVTPPKAKKGVERAVTVAQLLTDEKHTLILTGGIEGVRALRIYSPSKFPCPANGN</sequence>
<dbReference type="GO" id="GO:0016788">
    <property type="term" value="F:hydrolase activity, acting on ester bonds"/>
    <property type="evidence" value="ECO:0007669"/>
    <property type="project" value="UniProtKB-ARBA"/>
</dbReference>
<gene>
    <name evidence="2" type="ORF">Pan189_05920</name>
</gene>
<keyword evidence="3" id="KW-1185">Reference proteome</keyword>
<dbReference type="AlphaFoldDB" id="A0A517QXB3"/>
<evidence type="ECO:0000313" key="2">
    <source>
        <dbReference type="EMBL" id="QDT36237.1"/>
    </source>
</evidence>
<protein>
    <recommendedName>
        <fullName evidence="4">SGNH hydrolase-type esterase domain-containing protein</fullName>
    </recommendedName>
</protein>
<keyword evidence="1" id="KW-0732">Signal</keyword>
<feature type="signal peptide" evidence="1">
    <location>
        <begin position="1"/>
        <end position="20"/>
    </location>
</feature>
<feature type="chain" id="PRO_5021836927" description="SGNH hydrolase-type esterase domain-containing protein" evidence="1">
    <location>
        <begin position="21"/>
        <end position="480"/>
    </location>
</feature>
<dbReference type="SUPFAM" id="SSF52266">
    <property type="entry name" value="SGNH hydrolase"/>
    <property type="match status" value="1"/>
</dbReference>
<dbReference type="InterPro" id="IPR036514">
    <property type="entry name" value="SGNH_hydro_sf"/>
</dbReference>
<evidence type="ECO:0000256" key="1">
    <source>
        <dbReference type="SAM" id="SignalP"/>
    </source>
</evidence>
<reference evidence="2 3" key="1">
    <citation type="submission" date="2019-02" db="EMBL/GenBank/DDBJ databases">
        <title>Deep-cultivation of Planctomycetes and their phenomic and genomic characterization uncovers novel biology.</title>
        <authorList>
            <person name="Wiegand S."/>
            <person name="Jogler M."/>
            <person name="Boedeker C."/>
            <person name="Pinto D."/>
            <person name="Vollmers J."/>
            <person name="Rivas-Marin E."/>
            <person name="Kohn T."/>
            <person name="Peeters S.H."/>
            <person name="Heuer A."/>
            <person name="Rast P."/>
            <person name="Oberbeckmann S."/>
            <person name="Bunk B."/>
            <person name="Jeske O."/>
            <person name="Meyerdierks A."/>
            <person name="Storesund J.E."/>
            <person name="Kallscheuer N."/>
            <person name="Luecker S."/>
            <person name="Lage O.M."/>
            <person name="Pohl T."/>
            <person name="Merkel B.J."/>
            <person name="Hornburger P."/>
            <person name="Mueller R.-W."/>
            <person name="Bruemmer F."/>
            <person name="Labrenz M."/>
            <person name="Spormann A.M."/>
            <person name="Op den Camp H."/>
            <person name="Overmann J."/>
            <person name="Amann R."/>
            <person name="Jetten M.S.M."/>
            <person name="Mascher T."/>
            <person name="Medema M.H."/>
            <person name="Devos D.P."/>
            <person name="Kaster A.-K."/>
            <person name="Ovreas L."/>
            <person name="Rohde M."/>
            <person name="Galperin M.Y."/>
            <person name="Jogler C."/>
        </authorList>
    </citation>
    <scope>NUCLEOTIDE SEQUENCE [LARGE SCALE GENOMIC DNA]</scope>
    <source>
        <strain evidence="2 3">Pan189</strain>
    </source>
</reference>
<accession>A0A517QXB3</accession>
<dbReference type="EMBL" id="CP036268">
    <property type="protein sequence ID" value="QDT36237.1"/>
    <property type="molecule type" value="Genomic_DNA"/>
</dbReference>
<evidence type="ECO:0008006" key="4">
    <source>
        <dbReference type="Google" id="ProtNLM"/>
    </source>
</evidence>
<dbReference type="CDD" id="cd00229">
    <property type="entry name" value="SGNH_hydrolase"/>
    <property type="match status" value="1"/>
</dbReference>
<dbReference type="KEGG" id="svp:Pan189_05920"/>